<keyword evidence="1" id="KW-0812">Transmembrane</keyword>
<keyword evidence="1" id="KW-1133">Transmembrane helix</keyword>
<name>A0A5J9V9K2_9POAL</name>
<evidence type="ECO:0000313" key="2">
    <source>
        <dbReference type="EMBL" id="TVU32666.1"/>
    </source>
</evidence>
<keyword evidence="3" id="KW-1185">Reference proteome</keyword>
<reference evidence="2 3" key="1">
    <citation type="journal article" date="2019" name="Sci. Rep.">
        <title>A high-quality genome of Eragrostis curvula grass provides insights into Poaceae evolution and supports new strategies to enhance forage quality.</title>
        <authorList>
            <person name="Carballo J."/>
            <person name="Santos B.A.C.M."/>
            <person name="Zappacosta D."/>
            <person name="Garbus I."/>
            <person name="Selva J.P."/>
            <person name="Gallo C.A."/>
            <person name="Diaz A."/>
            <person name="Albertini E."/>
            <person name="Caccamo M."/>
            <person name="Echenique V."/>
        </authorList>
    </citation>
    <scope>NUCLEOTIDE SEQUENCE [LARGE SCALE GENOMIC DNA]</scope>
    <source>
        <strain evidence="3">cv. Victoria</strain>
        <tissue evidence="2">Leaf</tissue>
    </source>
</reference>
<accession>A0A5J9V9K2</accession>
<dbReference type="Proteomes" id="UP000324897">
    <property type="component" value="Chromosome 1"/>
</dbReference>
<dbReference type="Gramene" id="TVU32666">
    <property type="protein sequence ID" value="TVU32666"/>
    <property type="gene ID" value="EJB05_24407"/>
</dbReference>
<gene>
    <name evidence="2" type="ORF">EJB05_24407</name>
</gene>
<organism evidence="2 3">
    <name type="scientific">Eragrostis curvula</name>
    <name type="common">weeping love grass</name>
    <dbReference type="NCBI Taxonomy" id="38414"/>
    <lineage>
        <taxon>Eukaryota</taxon>
        <taxon>Viridiplantae</taxon>
        <taxon>Streptophyta</taxon>
        <taxon>Embryophyta</taxon>
        <taxon>Tracheophyta</taxon>
        <taxon>Spermatophyta</taxon>
        <taxon>Magnoliopsida</taxon>
        <taxon>Liliopsida</taxon>
        <taxon>Poales</taxon>
        <taxon>Poaceae</taxon>
        <taxon>PACMAD clade</taxon>
        <taxon>Chloridoideae</taxon>
        <taxon>Eragrostideae</taxon>
        <taxon>Eragrostidinae</taxon>
        <taxon>Eragrostis</taxon>
    </lineage>
</organism>
<feature type="transmembrane region" description="Helical" evidence="1">
    <location>
        <begin position="39"/>
        <end position="64"/>
    </location>
</feature>
<dbReference type="EMBL" id="RWGY01000011">
    <property type="protein sequence ID" value="TVU32666.1"/>
    <property type="molecule type" value="Genomic_DNA"/>
</dbReference>
<proteinExistence type="predicted"/>
<sequence>MGVHLCQSILAMTQMEDCGRIEKRLIQIEFRAMKDRSPIVSGFADILVFHALFLVPLFLLLWYIDGAGVYFVSDCTYSPTDVCTPCPSPFV</sequence>
<dbReference type="AlphaFoldDB" id="A0A5J9V9K2"/>
<keyword evidence="1" id="KW-0472">Membrane</keyword>
<evidence type="ECO:0000313" key="3">
    <source>
        <dbReference type="Proteomes" id="UP000324897"/>
    </source>
</evidence>
<comment type="caution">
    <text evidence="2">The sequence shown here is derived from an EMBL/GenBank/DDBJ whole genome shotgun (WGS) entry which is preliminary data.</text>
</comment>
<evidence type="ECO:0000256" key="1">
    <source>
        <dbReference type="SAM" id="Phobius"/>
    </source>
</evidence>
<protein>
    <submittedName>
        <fullName evidence="2">Uncharacterized protein</fullName>
    </submittedName>
</protein>